<dbReference type="EMBL" id="CP092109">
    <property type="protein sequence ID" value="UWZ79285.1"/>
    <property type="molecule type" value="Genomic_DNA"/>
</dbReference>
<accession>A0ABY5ZN87</accession>
<evidence type="ECO:0000313" key="2">
    <source>
        <dbReference type="Proteomes" id="UP001060414"/>
    </source>
</evidence>
<gene>
    <name evidence="1" type="ORF">L9S41_16620</name>
</gene>
<protein>
    <submittedName>
        <fullName evidence="1">DUF2442 domain-containing protein</fullName>
    </submittedName>
</protein>
<dbReference type="InterPro" id="IPR036782">
    <property type="entry name" value="NE0471-like_N"/>
</dbReference>
<dbReference type="SUPFAM" id="SSF143880">
    <property type="entry name" value="NE0471 N-terminal domain-like"/>
    <property type="match status" value="1"/>
</dbReference>
<reference evidence="1" key="1">
    <citation type="journal article" date="2022" name="Environ. Microbiol.">
        <title>Geoalkalibacter halelectricus SAP #1 sp. nov. possessing extracellular electron transfer and mineral#reducing capabilities from a haloalkaline environment.</title>
        <authorList>
            <person name="Yadav S."/>
            <person name="Singh R."/>
            <person name="Sundharam S.S."/>
            <person name="Chaudhary S."/>
            <person name="Krishnamurthi S."/>
            <person name="Patil S.A."/>
        </authorList>
    </citation>
    <scope>NUCLEOTIDE SEQUENCE</scope>
    <source>
        <strain evidence="1">SAP-1</strain>
    </source>
</reference>
<sequence>MESVIRVVARDDFHLELWFRNGEHRIFDARPYLDRGVFQRLKNVSLFKQAYVAMDTVCWPGDLDMAPETLYDRSVSVSRSEKHACC</sequence>
<evidence type="ECO:0000313" key="1">
    <source>
        <dbReference type="EMBL" id="UWZ79285.1"/>
    </source>
</evidence>
<dbReference type="Pfam" id="PF10387">
    <property type="entry name" value="DUF2442"/>
    <property type="match status" value="1"/>
</dbReference>
<dbReference type="InterPro" id="IPR018841">
    <property type="entry name" value="DUF2442"/>
</dbReference>
<dbReference type="RefSeq" id="WP_260747641.1">
    <property type="nucleotide sequence ID" value="NZ_CP092109.1"/>
</dbReference>
<keyword evidence="2" id="KW-1185">Reference proteome</keyword>
<name>A0ABY5ZN87_9BACT</name>
<dbReference type="Gene3D" id="3.30.2020.10">
    <property type="entry name" value="NE0471-like N-terminal domain"/>
    <property type="match status" value="1"/>
</dbReference>
<dbReference type="Proteomes" id="UP001060414">
    <property type="component" value="Chromosome"/>
</dbReference>
<organism evidence="1 2">
    <name type="scientific">Geoalkalibacter halelectricus</name>
    <dbReference type="NCBI Taxonomy" id="2847045"/>
    <lineage>
        <taxon>Bacteria</taxon>
        <taxon>Pseudomonadati</taxon>
        <taxon>Thermodesulfobacteriota</taxon>
        <taxon>Desulfuromonadia</taxon>
        <taxon>Desulfuromonadales</taxon>
        <taxon>Geoalkalibacteraceae</taxon>
        <taxon>Geoalkalibacter</taxon>
    </lineage>
</organism>
<proteinExistence type="predicted"/>